<dbReference type="GO" id="GO:0016746">
    <property type="term" value="F:acyltransferase activity"/>
    <property type="evidence" value="ECO:0007669"/>
    <property type="project" value="UniProtKB-KW"/>
</dbReference>
<evidence type="ECO:0000313" key="3">
    <source>
        <dbReference type="EMBL" id="MDT0617533.1"/>
    </source>
</evidence>
<reference evidence="3 4" key="1">
    <citation type="submission" date="2023-09" db="EMBL/GenBank/DDBJ databases">
        <authorList>
            <person name="Rey-Velasco X."/>
        </authorList>
    </citation>
    <scope>NUCLEOTIDE SEQUENCE [LARGE SCALE GENOMIC DNA]</scope>
    <source>
        <strain evidence="3 4">P385</strain>
    </source>
</reference>
<keyword evidence="1" id="KW-0472">Membrane</keyword>
<keyword evidence="4" id="KW-1185">Reference proteome</keyword>
<evidence type="ECO:0000256" key="1">
    <source>
        <dbReference type="SAM" id="Phobius"/>
    </source>
</evidence>
<dbReference type="InterPro" id="IPR002123">
    <property type="entry name" value="Plipid/glycerol_acylTrfase"/>
</dbReference>
<keyword evidence="1" id="KW-0812">Transmembrane</keyword>
<dbReference type="RefSeq" id="WP_311657349.1">
    <property type="nucleotide sequence ID" value="NZ_JAVRHY010000002.1"/>
</dbReference>
<evidence type="ECO:0000313" key="4">
    <source>
        <dbReference type="Proteomes" id="UP001259982"/>
    </source>
</evidence>
<feature type="transmembrane region" description="Helical" evidence="1">
    <location>
        <begin position="12"/>
        <end position="39"/>
    </location>
</feature>
<feature type="domain" description="Phospholipid/glycerol acyltransferase" evidence="2">
    <location>
        <begin position="88"/>
        <end position="230"/>
    </location>
</feature>
<keyword evidence="3" id="KW-0012">Acyltransferase</keyword>
<accession>A0ABU3B8A6</accession>
<dbReference type="SUPFAM" id="SSF69593">
    <property type="entry name" value="Glycerol-3-phosphate (1)-acyltransferase"/>
    <property type="match status" value="1"/>
</dbReference>
<dbReference type="NCBIfam" id="NF010621">
    <property type="entry name" value="PRK14014.1"/>
    <property type="match status" value="1"/>
</dbReference>
<evidence type="ECO:0000259" key="2">
    <source>
        <dbReference type="SMART" id="SM00563"/>
    </source>
</evidence>
<dbReference type="Proteomes" id="UP001259982">
    <property type="component" value="Unassembled WGS sequence"/>
</dbReference>
<keyword evidence="3" id="KW-0808">Transferase</keyword>
<organism evidence="3 4">
    <name type="scientific">Spectribacter acetivorans</name>
    <dbReference type="NCBI Taxonomy" id="3075603"/>
    <lineage>
        <taxon>Bacteria</taxon>
        <taxon>Pseudomonadati</taxon>
        <taxon>Pseudomonadota</taxon>
        <taxon>Gammaproteobacteria</taxon>
        <taxon>Salinisphaerales</taxon>
        <taxon>Salinisphaeraceae</taxon>
        <taxon>Spectribacter</taxon>
    </lineage>
</organism>
<comment type="caution">
    <text evidence="3">The sequence shown here is derived from an EMBL/GenBank/DDBJ whole genome shotgun (WGS) entry which is preliminary data.</text>
</comment>
<protein>
    <submittedName>
        <fullName evidence="3">Acyltransferase</fullName>
        <ecNumber evidence="3">2.3.-.-</ecNumber>
    </submittedName>
</protein>
<dbReference type="PANTHER" id="PTHR10983">
    <property type="entry name" value="1-ACYLGLYCEROL-3-PHOSPHATE ACYLTRANSFERASE-RELATED"/>
    <property type="match status" value="1"/>
</dbReference>
<proteinExistence type="predicted"/>
<dbReference type="EMBL" id="JAVRHY010000002">
    <property type="protein sequence ID" value="MDT0617533.1"/>
    <property type="molecule type" value="Genomic_DNA"/>
</dbReference>
<dbReference type="SMART" id="SM00563">
    <property type="entry name" value="PlsC"/>
    <property type="match status" value="1"/>
</dbReference>
<dbReference type="Pfam" id="PF01553">
    <property type="entry name" value="Acyltransferase"/>
    <property type="match status" value="1"/>
</dbReference>
<feature type="transmembrane region" description="Helical" evidence="1">
    <location>
        <begin position="116"/>
        <end position="135"/>
    </location>
</feature>
<gene>
    <name evidence="3" type="ORF">RM531_03530</name>
</gene>
<dbReference type="CDD" id="cd07990">
    <property type="entry name" value="LPLAT_LCLAT1-like"/>
    <property type="match status" value="1"/>
</dbReference>
<dbReference type="PANTHER" id="PTHR10983:SF16">
    <property type="entry name" value="LYSOCARDIOLIPIN ACYLTRANSFERASE 1"/>
    <property type="match status" value="1"/>
</dbReference>
<name>A0ABU3B8A6_9GAMM</name>
<keyword evidence="1" id="KW-1133">Transmembrane helix</keyword>
<dbReference type="EC" id="2.3.-.-" evidence="3"/>
<sequence>MLQWLPTPILGAVTSLILLINLLVWMVPVYALILVKLFVRGAARDRVSRWIASAAQQWAAINVWVWRRLVDIDWQIRGVSDLDREGQYLVIANHQSWVDIPMLMAAFDRRAPFFKFFIKQELIWVPILGLVWWGLDFPFMKRYSAAQIAKNPSLRGKDLETTKRACEKYRNQPVTILNFLEGTRFTAAKHQRQASPYPQLLRPRAGGFAFALSALGPRLDAMLDVTIVYPDGAPKGLWQLMSGQMRRVIIEVKQVRIPTPLFEGDYASDPAFRGELKKWVDALWQEKNARIETLKQESSSGG</sequence>